<dbReference type="GO" id="GO:0016787">
    <property type="term" value="F:hydrolase activity"/>
    <property type="evidence" value="ECO:0007669"/>
    <property type="project" value="UniProtKB-KW"/>
</dbReference>
<keyword evidence="6" id="KW-1133">Transmembrane helix</keyword>
<dbReference type="CDD" id="cd18787">
    <property type="entry name" value="SF2_C_DEAD"/>
    <property type="match status" value="1"/>
</dbReference>
<dbReference type="OMA" id="DFLKCET"/>
<dbReference type="InterPro" id="IPR027417">
    <property type="entry name" value="P-loop_NTPase"/>
</dbReference>
<evidence type="ECO:0000256" key="4">
    <source>
        <dbReference type="ARBA" id="ARBA00022884"/>
    </source>
</evidence>
<dbReference type="Gene3D" id="3.40.50.300">
    <property type="entry name" value="P-loop containing nucleotide triphosphate hydrolases"/>
    <property type="match status" value="1"/>
</dbReference>
<dbReference type="PROSITE" id="PS51194">
    <property type="entry name" value="HELICASE_CTER"/>
    <property type="match status" value="1"/>
</dbReference>
<reference evidence="8 9" key="1">
    <citation type="journal article" date="2013" name="Curr. Biol.">
        <title>The Genome of the Foraminiferan Reticulomyxa filosa.</title>
        <authorList>
            <person name="Glockner G."/>
            <person name="Hulsmann N."/>
            <person name="Schleicher M."/>
            <person name="Noegel A.A."/>
            <person name="Eichinger L."/>
            <person name="Gallinger C."/>
            <person name="Pawlowski J."/>
            <person name="Sierra R."/>
            <person name="Euteneuer U."/>
            <person name="Pillet L."/>
            <person name="Moustafa A."/>
            <person name="Platzer M."/>
            <person name="Groth M."/>
            <person name="Szafranski K."/>
            <person name="Schliwa M."/>
        </authorList>
    </citation>
    <scope>NUCLEOTIDE SEQUENCE [LARGE SCALE GENOMIC DNA]</scope>
</reference>
<evidence type="ECO:0000256" key="1">
    <source>
        <dbReference type="ARBA" id="ARBA00022741"/>
    </source>
</evidence>
<sequence>GAMSQKKRTDTFFDFLKCETGVLFATNVAARGLDIPDVDWIIQYDPPDDLRDYIHRVGRTCRGKANDASTTTTKKGKALLFLISEEIRYLQHLQTNKITSLKEYDFPPHKIANIQSQLEKLTSTVYHLHVGAHEAYIAYMKQFGLRNSKFFDILSLNIVDVAKFCFALLCFFFFLGVNHTHLCLSVPLKTRSFGLAAPPKVSVEVKRAKPREGKKEHKYKQVSLRLKTNEWAKAGRKSQFKFSPDNPYGK</sequence>
<evidence type="ECO:0000259" key="7">
    <source>
        <dbReference type="PROSITE" id="PS51194"/>
    </source>
</evidence>
<keyword evidence="6" id="KW-0812">Transmembrane</keyword>
<protein>
    <recommendedName>
        <fullName evidence="5">ATP-dependent RNA helicase</fullName>
        <ecNumber evidence="5">3.6.4.13</ecNumber>
    </recommendedName>
</protein>
<dbReference type="SUPFAM" id="SSF52540">
    <property type="entry name" value="P-loop containing nucleoside triphosphate hydrolases"/>
    <property type="match status" value="1"/>
</dbReference>
<comment type="similarity">
    <text evidence="5">Belongs to the DEAD box helicase family.</text>
</comment>
<evidence type="ECO:0000313" key="9">
    <source>
        <dbReference type="Proteomes" id="UP000023152"/>
    </source>
</evidence>
<evidence type="ECO:0000256" key="2">
    <source>
        <dbReference type="ARBA" id="ARBA00022801"/>
    </source>
</evidence>
<keyword evidence="9" id="KW-1185">Reference proteome</keyword>
<accession>X6MKX0</accession>
<dbReference type="EC" id="3.6.4.13" evidence="5"/>
<proteinExistence type="inferred from homology"/>
<feature type="non-terminal residue" evidence="8">
    <location>
        <position position="1"/>
    </location>
</feature>
<keyword evidence="6" id="KW-0472">Membrane</keyword>
<dbReference type="Pfam" id="PF00271">
    <property type="entry name" value="Helicase_C"/>
    <property type="match status" value="1"/>
</dbReference>
<dbReference type="GO" id="GO:0003723">
    <property type="term" value="F:RNA binding"/>
    <property type="evidence" value="ECO:0007669"/>
    <property type="project" value="UniProtKB-UniRule"/>
</dbReference>
<keyword evidence="1 5" id="KW-0547">Nucleotide-binding</keyword>
<comment type="function">
    <text evidence="5">RNA helicase.</text>
</comment>
<keyword evidence="2 5" id="KW-0378">Hydrolase</keyword>
<evidence type="ECO:0000256" key="3">
    <source>
        <dbReference type="ARBA" id="ARBA00022840"/>
    </source>
</evidence>
<comment type="domain">
    <text evidence="5">The Q motif is unique to and characteristic of the DEAD box family of RNA helicases and controls ATP binding and hydrolysis.</text>
</comment>
<comment type="catalytic activity">
    <reaction evidence="5">
        <text>ATP + H2O = ADP + phosphate + H(+)</text>
        <dbReference type="Rhea" id="RHEA:13065"/>
        <dbReference type="ChEBI" id="CHEBI:15377"/>
        <dbReference type="ChEBI" id="CHEBI:15378"/>
        <dbReference type="ChEBI" id="CHEBI:30616"/>
        <dbReference type="ChEBI" id="CHEBI:43474"/>
        <dbReference type="ChEBI" id="CHEBI:456216"/>
        <dbReference type="EC" id="3.6.4.13"/>
    </reaction>
</comment>
<dbReference type="Proteomes" id="UP000023152">
    <property type="component" value="Unassembled WGS sequence"/>
</dbReference>
<keyword evidence="5" id="KW-0347">Helicase</keyword>
<dbReference type="SMART" id="SM00490">
    <property type="entry name" value="HELICc"/>
    <property type="match status" value="1"/>
</dbReference>
<feature type="domain" description="Helicase C-terminal" evidence="7">
    <location>
        <begin position="1"/>
        <end position="122"/>
    </location>
</feature>
<comment type="caution">
    <text evidence="8">The sequence shown here is derived from an EMBL/GenBank/DDBJ whole genome shotgun (WGS) entry which is preliminary data.</text>
</comment>
<dbReference type="InterPro" id="IPR001650">
    <property type="entry name" value="Helicase_C-like"/>
</dbReference>
<dbReference type="PANTHER" id="PTHR24031">
    <property type="entry name" value="RNA HELICASE"/>
    <property type="match status" value="1"/>
</dbReference>
<feature type="transmembrane region" description="Helical" evidence="6">
    <location>
        <begin position="150"/>
        <end position="175"/>
    </location>
</feature>
<dbReference type="GO" id="GO:0003724">
    <property type="term" value="F:RNA helicase activity"/>
    <property type="evidence" value="ECO:0007669"/>
    <property type="project" value="UniProtKB-EC"/>
</dbReference>
<evidence type="ECO:0000256" key="5">
    <source>
        <dbReference type="RuleBase" id="RU365068"/>
    </source>
</evidence>
<evidence type="ECO:0000313" key="8">
    <source>
        <dbReference type="EMBL" id="ETO14281.1"/>
    </source>
</evidence>
<gene>
    <name evidence="8" type="ORF">RFI_23085</name>
</gene>
<dbReference type="EMBL" id="ASPP01020121">
    <property type="protein sequence ID" value="ETO14281.1"/>
    <property type="molecule type" value="Genomic_DNA"/>
</dbReference>
<organism evidence="8 9">
    <name type="scientific">Reticulomyxa filosa</name>
    <dbReference type="NCBI Taxonomy" id="46433"/>
    <lineage>
        <taxon>Eukaryota</taxon>
        <taxon>Sar</taxon>
        <taxon>Rhizaria</taxon>
        <taxon>Retaria</taxon>
        <taxon>Foraminifera</taxon>
        <taxon>Monothalamids</taxon>
        <taxon>Reticulomyxidae</taxon>
        <taxon>Reticulomyxa</taxon>
    </lineage>
</organism>
<keyword evidence="4 5" id="KW-0694">RNA-binding</keyword>
<keyword evidence="3 5" id="KW-0067">ATP-binding</keyword>
<dbReference type="OrthoDB" id="10259640at2759"/>
<dbReference type="AlphaFoldDB" id="X6MKX0"/>
<evidence type="ECO:0000256" key="6">
    <source>
        <dbReference type="SAM" id="Phobius"/>
    </source>
</evidence>
<dbReference type="GO" id="GO:0005524">
    <property type="term" value="F:ATP binding"/>
    <property type="evidence" value="ECO:0007669"/>
    <property type="project" value="UniProtKB-UniRule"/>
</dbReference>
<name>X6MKX0_RETFI</name>